<gene>
    <name evidence="2" type="ordered locus">Acid_7081</name>
</gene>
<dbReference type="Pfam" id="PF14371">
    <property type="entry name" value="DUF4412"/>
    <property type="match status" value="1"/>
</dbReference>
<name>Q01QS6_SOLUE</name>
<dbReference type="InterPro" id="IPR025524">
    <property type="entry name" value="DUF4412"/>
</dbReference>
<dbReference type="EMBL" id="CP000473">
    <property type="protein sequence ID" value="ABJ87994.1"/>
    <property type="molecule type" value="Genomic_DNA"/>
</dbReference>
<dbReference type="KEGG" id="sus:Acid_7081"/>
<dbReference type="HOGENOM" id="CLU_983182_0_0_0"/>
<organism evidence="2">
    <name type="scientific">Solibacter usitatus (strain Ellin6076)</name>
    <dbReference type="NCBI Taxonomy" id="234267"/>
    <lineage>
        <taxon>Bacteria</taxon>
        <taxon>Pseudomonadati</taxon>
        <taxon>Acidobacteriota</taxon>
        <taxon>Terriglobia</taxon>
        <taxon>Bryobacterales</taxon>
        <taxon>Solibacteraceae</taxon>
        <taxon>Candidatus Solibacter</taxon>
    </lineage>
</organism>
<dbReference type="AlphaFoldDB" id="Q01QS6"/>
<reference evidence="2" key="1">
    <citation type="submission" date="2006-10" db="EMBL/GenBank/DDBJ databases">
        <title>Complete sequence of Solibacter usitatus Ellin6076.</title>
        <authorList>
            <consortium name="US DOE Joint Genome Institute"/>
            <person name="Copeland A."/>
            <person name="Lucas S."/>
            <person name="Lapidus A."/>
            <person name="Barry K."/>
            <person name="Detter J.C."/>
            <person name="Glavina del Rio T."/>
            <person name="Hammon N."/>
            <person name="Israni S."/>
            <person name="Dalin E."/>
            <person name="Tice H."/>
            <person name="Pitluck S."/>
            <person name="Thompson L.S."/>
            <person name="Brettin T."/>
            <person name="Bruce D."/>
            <person name="Han C."/>
            <person name="Tapia R."/>
            <person name="Gilna P."/>
            <person name="Schmutz J."/>
            <person name="Larimer F."/>
            <person name="Land M."/>
            <person name="Hauser L."/>
            <person name="Kyrpides N."/>
            <person name="Mikhailova N."/>
            <person name="Janssen P.H."/>
            <person name="Kuske C.R."/>
            <person name="Richardson P."/>
        </authorList>
    </citation>
    <scope>NUCLEOTIDE SEQUENCE</scope>
    <source>
        <strain evidence="2">Ellin6076</strain>
    </source>
</reference>
<dbReference type="OrthoDB" id="6107658at2"/>
<dbReference type="STRING" id="234267.Acid_7081"/>
<dbReference type="InParanoid" id="Q01QS6"/>
<evidence type="ECO:0000259" key="1">
    <source>
        <dbReference type="Pfam" id="PF14371"/>
    </source>
</evidence>
<sequence length="283" mass="30104" precursor="true">MKTGYVLVLTLACGTAARADFSYTQTRKSAQGMAASAGDQVTKHYLKGEKMKVDSGKTASIFDFAAQTVTVLDNQAKTYTVTPFGEMGKAMQQSDMSAKIDVKETGQKKSINGINASEVVMTIAMEGGPAAAQGMKMQMEMDMWLSSDVPGAAELRSFYQKNGERFPWAAMGGAGNPGMQKAIADMQKKIANLGGVPVLQITRMKAAGNPQMSAQMEQARAKFEEMKKQGGQQAAMAEQMLSRMGGAGGGTMFEVTMESSGFSTSAIPDSVFAVPADYKKVVK</sequence>
<protein>
    <recommendedName>
        <fullName evidence="1">DUF4412 domain-containing protein</fullName>
    </recommendedName>
</protein>
<feature type="domain" description="DUF4412" evidence="1">
    <location>
        <begin position="37"/>
        <end position="162"/>
    </location>
</feature>
<accession>Q01QS6</accession>
<proteinExistence type="predicted"/>
<evidence type="ECO:0000313" key="2">
    <source>
        <dbReference type="EMBL" id="ABJ87994.1"/>
    </source>
</evidence>